<evidence type="ECO:0000313" key="2">
    <source>
        <dbReference type="EMBL" id="VWQ16206.1"/>
    </source>
</evidence>
<reference evidence="2 4" key="2">
    <citation type="submission" date="2019-10" db="EMBL/GenBank/DDBJ databases">
        <authorList>
            <consortium name="Melissa Lawson"/>
            <person name="O'neill I."/>
        </authorList>
    </citation>
    <scope>NUCLEOTIDE SEQUENCE [LARGE SCALE GENOMIC DNA]</scope>
    <source>
        <strain evidence="2">LH_24</strain>
    </source>
</reference>
<organism evidence="1 3">
    <name type="scientific">Bifidobacterium breve</name>
    <dbReference type="NCBI Taxonomy" id="1685"/>
    <lineage>
        <taxon>Bacteria</taxon>
        <taxon>Bacillati</taxon>
        <taxon>Actinomycetota</taxon>
        <taxon>Actinomycetes</taxon>
        <taxon>Bifidobacteriales</taxon>
        <taxon>Bifidobacteriaceae</taxon>
        <taxon>Bifidobacterium</taxon>
    </lineage>
</organism>
<gene>
    <name evidence="2" type="ORF">BIFLH24_00573</name>
    <name evidence="1" type="ORF">DRBB29_1020</name>
</gene>
<evidence type="ECO:0000313" key="1">
    <source>
        <dbReference type="EMBL" id="AUE18574.1"/>
    </source>
</evidence>
<evidence type="ECO:0000313" key="3">
    <source>
        <dbReference type="Proteomes" id="UP000232496"/>
    </source>
</evidence>
<dbReference type="RefSeq" id="WP_054322017.1">
    <property type="nucleotide sequence ID" value="NZ_BCXN01000048.1"/>
</dbReference>
<dbReference type="Proteomes" id="UP000494173">
    <property type="component" value="Unassembled WGS sequence"/>
</dbReference>
<sequence>MYEPYTRQSLPDKEYRELLGSAICVFNSNVAFVIENILNADDADNFNWYDLIDLSAGDLSSPIKQTITKKAGSKIGSLFNTVVQQRNRILHSFQITETVSCKQILCTKDKRNHQFLITEDYLLRFIADNQKLSELLYAFRKQMTC</sequence>
<evidence type="ECO:0008006" key="5">
    <source>
        <dbReference type="Google" id="ProtNLM"/>
    </source>
</evidence>
<accession>A0AAN1M540</accession>
<dbReference type="AlphaFoldDB" id="A0AAN1M540"/>
<name>A0AAN1M540_BIFBR</name>
<protein>
    <recommendedName>
        <fullName evidence="5">Selenium binding protein</fullName>
    </recommendedName>
</protein>
<dbReference type="EMBL" id="CP023198">
    <property type="protein sequence ID" value="AUE18574.1"/>
    <property type="molecule type" value="Genomic_DNA"/>
</dbReference>
<reference evidence="1 3" key="1">
    <citation type="submission" date="2017-09" db="EMBL/GenBank/DDBJ databases">
        <title>Comparative genomics and methylome analysis of the gut commensal Bifidobacterium breve.</title>
        <authorList>
            <person name="Bottacini F."/>
            <person name="Morrissey R."/>
            <person name="Roberts R.J."/>
            <person name="James K."/>
            <person name="van Breen J."/>
            <person name="Egan M."/>
            <person name="Lambert J."/>
            <person name="van Limpt K."/>
            <person name="Stanton C."/>
            <person name="Knol J."/>
            <person name="O' Connell Motherway M."/>
            <person name="van Sinderen D."/>
        </authorList>
    </citation>
    <scope>NUCLEOTIDE SEQUENCE [LARGE SCALE GENOMIC DNA]</scope>
    <source>
        <strain evidence="1 3">DRBB29</strain>
    </source>
</reference>
<evidence type="ECO:0000313" key="4">
    <source>
        <dbReference type="Proteomes" id="UP000494173"/>
    </source>
</evidence>
<dbReference type="EMBL" id="CABWKB010000002">
    <property type="protein sequence ID" value="VWQ16206.1"/>
    <property type="molecule type" value="Genomic_DNA"/>
</dbReference>
<proteinExistence type="predicted"/>
<dbReference type="Proteomes" id="UP000232496">
    <property type="component" value="Chromosome"/>
</dbReference>